<accession>A0A2P4XKF9</accession>
<dbReference type="Proteomes" id="UP000237271">
    <property type="component" value="Unassembled WGS sequence"/>
</dbReference>
<keyword evidence="2" id="KW-1185">Reference proteome</keyword>
<gene>
    <name evidence="1" type="ORF">PHPALM_18157</name>
</gene>
<dbReference type="EMBL" id="NCKW01009772">
    <property type="protein sequence ID" value="POM66042.1"/>
    <property type="molecule type" value="Genomic_DNA"/>
</dbReference>
<dbReference type="AlphaFoldDB" id="A0A2P4XKF9"/>
<comment type="caution">
    <text evidence="1">The sequence shown here is derived from an EMBL/GenBank/DDBJ whole genome shotgun (WGS) entry which is preliminary data.</text>
</comment>
<name>A0A2P4XKF9_9STRA</name>
<sequence>MCSFLKISIQHTTFTLIDTKSNYPLEVYLTVSTASDTVLRQARSSIIGLWYNGQYVRLAVQCEQRGDCVGVDGSA</sequence>
<organism evidence="1 2">
    <name type="scientific">Phytophthora palmivora</name>
    <dbReference type="NCBI Taxonomy" id="4796"/>
    <lineage>
        <taxon>Eukaryota</taxon>
        <taxon>Sar</taxon>
        <taxon>Stramenopiles</taxon>
        <taxon>Oomycota</taxon>
        <taxon>Peronosporomycetes</taxon>
        <taxon>Peronosporales</taxon>
        <taxon>Peronosporaceae</taxon>
        <taxon>Phytophthora</taxon>
    </lineage>
</organism>
<reference evidence="1 2" key="1">
    <citation type="journal article" date="2017" name="Genome Biol. Evol.">
        <title>Phytophthora megakarya and P. palmivora, closely related causal agents of cacao black pod rot, underwent increases in genome sizes and gene numbers by different mechanisms.</title>
        <authorList>
            <person name="Ali S.S."/>
            <person name="Shao J."/>
            <person name="Lary D.J."/>
            <person name="Kronmiller B."/>
            <person name="Shen D."/>
            <person name="Strem M.D."/>
            <person name="Amoako-Attah I."/>
            <person name="Akrofi A.Y."/>
            <person name="Begoude B.A."/>
            <person name="Ten Hoopen G.M."/>
            <person name="Coulibaly K."/>
            <person name="Kebe B.I."/>
            <person name="Melnick R.L."/>
            <person name="Guiltinan M.J."/>
            <person name="Tyler B.M."/>
            <person name="Meinhardt L.W."/>
            <person name="Bailey B.A."/>
        </authorList>
    </citation>
    <scope>NUCLEOTIDE SEQUENCE [LARGE SCALE GENOMIC DNA]</scope>
    <source>
        <strain evidence="2">sbr112.9</strain>
    </source>
</reference>
<evidence type="ECO:0000313" key="1">
    <source>
        <dbReference type="EMBL" id="POM66042.1"/>
    </source>
</evidence>
<protein>
    <submittedName>
        <fullName evidence="1">Uncharacterized protein</fullName>
    </submittedName>
</protein>
<proteinExistence type="predicted"/>
<evidence type="ECO:0000313" key="2">
    <source>
        <dbReference type="Proteomes" id="UP000237271"/>
    </source>
</evidence>